<dbReference type="EMBL" id="CM010716">
    <property type="protein sequence ID" value="RZC49122.1"/>
    <property type="molecule type" value="Genomic_DNA"/>
</dbReference>
<sequence length="217" mass="24521">MPRLGLAEATQPNLFCLLRLSVLNIQDGTDGQSFLISVSSAKDLQEAINIAINSDQYMNHNAVESSTLSKDEAEVKGASNPNMSWLHEALRVAFIVVDETLKEVRVHIDYSKLVNADDNGKDKVIAPYRPEYQVAEEIKWYNINTNCKIFDSFQKAKLSADGKKGGVRRQVDKLRKDKTHKMDVNVVHCSSQVFKRLLLPMNAKLFKENDFYAIAME</sequence>
<reference evidence="1 2" key="1">
    <citation type="journal article" date="2018" name="Science">
        <title>The opium poppy genome and morphinan production.</title>
        <authorList>
            <person name="Guo L."/>
            <person name="Winzer T."/>
            <person name="Yang X."/>
            <person name="Li Y."/>
            <person name="Ning Z."/>
            <person name="He Z."/>
            <person name="Teodor R."/>
            <person name="Lu Y."/>
            <person name="Bowser T.A."/>
            <person name="Graham I.A."/>
            <person name="Ye K."/>
        </authorList>
    </citation>
    <scope>NUCLEOTIDE SEQUENCE [LARGE SCALE GENOMIC DNA]</scope>
    <source>
        <strain evidence="2">cv. HN1</strain>
        <tissue evidence="1">Leaves</tissue>
    </source>
</reference>
<name>A0A4Y7IN43_PAPSO</name>
<accession>A0A4Y7IN43</accession>
<dbReference type="AlphaFoldDB" id="A0A4Y7IN43"/>
<evidence type="ECO:0000313" key="1">
    <source>
        <dbReference type="EMBL" id="RZC49122.1"/>
    </source>
</evidence>
<gene>
    <name evidence="1" type="ORF">C5167_017545</name>
</gene>
<organism evidence="1 2">
    <name type="scientific">Papaver somniferum</name>
    <name type="common">Opium poppy</name>
    <dbReference type="NCBI Taxonomy" id="3469"/>
    <lineage>
        <taxon>Eukaryota</taxon>
        <taxon>Viridiplantae</taxon>
        <taxon>Streptophyta</taxon>
        <taxon>Embryophyta</taxon>
        <taxon>Tracheophyta</taxon>
        <taxon>Spermatophyta</taxon>
        <taxon>Magnoliopsida</taxon>
        <taxon>Ranunculales</taxon>
        <taxon>Papaveraceae</taxon>
        <taxon>Papaveroideae</taxon>
        <taxon>Papaver</taxon>
    </lineage>
</organism>
<evidence type="ECO:0000313" key="2">
    <source>
        <dbReference type="Proteomes" id="UP000316621"/>
    </source>
</evidence>
<dbReference type="Gramene" id="RZC49122">
    <property type="protein sequence ID" value="RZC49122"/>
    <property type="gene ID" value="C5167_017545"/>
</dbReference>
<dbReference type="Proteomes" id="UP000316621">
    <property type="component" value="Chromosome 2"/>
</dbReference>
<protein>
    <submittedName>
        <fullName evidence="1">Uncharacterized protein</fullName>
    </submittedName>
</protein>
<keyword evidence="2" id="KW-1185">Reference proteome</keyword>
<proteinExistence type="predicted"/>